<dbReference type="NCBIfam" id="TIGR01534">
    <property type="entry name" value="GAPDH-I"/>
    <property type="match status" value="1"/>
</dbReference>
<feature type="binding site" evidence="4">
    <location>
        <position position="242"/>
    </location>
    <ligand>
        <name>D-glyceraldehyde 3-phosphate</name>
        <dbReference type="ChEBI" id="CHEBI:59776"/>
    </ligand>
</feature>
<dbReference type="SUPFAM" id="SSF55347">
    <property type="entry name" value="Glyceraldehyde-3-phosphate dehydrogenase-like, C-terminal domain"/>
    <property type="match status" value="1"/>
</dbReference>
<dbReference type="Gene3D" id="3.30.360.10">
    <property type="entry name" value="Dihydrodipicolinate Reductase, domain 2"/>
    <property type="match status" value="1"/>
</dbReference>
<dbReference type="GO" id="GO:0051287">
    <property type="term" value="F:NAD binding"/>
    <property type="evidence" value="ECO:0007669"/>
    <property type="project" value="InterPro"/>
</dbReference>
<dbReference type="InterPro" id="IPR006424">
    <property type="entry name" value="Glyceraldehyde-3-P_DH_1"/>
</dbReference>
<dbReference type="EMBL" id="MFES01000027">
    <property type="protein sequence ID" value="OGE85078.1"/>
    <property type="molecule type" value="Genomic_DNA"/>
</dbReference>
<dbReference type="FunFam" id="3.40.50.720:FF:000001">
    <property type="entry name" value="Glyceraldehyde-3-phosphate dehydrogenase"/>
    <property type="match status" value="1"/>
</dbReference>
<dbReference type="SMART" id="SM00846">
    <property type="entry name" value="Gp_dh_N"/>
    <property type="match status" value="1"/>
</dbReference>
<feature type="binding site" evidence="4">
    <location>
        <position position="186"/>
    </location>
    <ligand>
        <name>D-glyceraldehyde 3-phosphate</name>
        <dbReference type="ChEBI" id="CHEBI:59776"/>
    </ligand>
</feature>
<comment type="caution">
    <text evidence="10">The sequence shown here is derived from an EMBL/GenBank/DDBJ whole genome shotgun (WGS) entry which is preliminary data.</text>
</comment>
<dbReference type="Proteomes" id="UP000176786">
    <property type="component" value="Unassembled WGS sequence"/>
</dbReference>
<evidence type="ECO:0000256" key="8">
    <source>
        <dbReference type="RuleBase" id="RU361160"/>
    </source>
</evidence>
<name>A0A1F5P579_9BACT</name>
<protein>
    <recommendedName>
        <fullName evidence="8">Glyceraldehyde-3-phosphate dehydrogenase</fullName>
        <ecNumber evidence="8">1.2.1.-</ecNumber>
    </recommendedName>
</protein>
<evidence type="ECO:0000259" key="9">
    <source>
        <dbReference type="SMART" id="SM00846"/>
    </source>
</evidence>
<dbReference type="InterPro" id="IPR020828">
    <property type="entry name" value="GlycerAld_3-P_DH_NAD(P)-bd"/>
</dbReference>
<comment type="similarity">
    <text evidence="1 7">Belongs to the glyceraldehyde-3-phosphate dehydrogenase family.</text>
</comment>
<evidence type="ECO:0000256" key="7">
    <source>
        <dbReference type="RuleBase" id="RU000397"/>
    </source>
</evidence>
<gene>
    <name evidence="10" type="ORF">A3J48_02795</name>
</gene>
<accession>A0A1F5P579</accession>
<feature type="binding site" evidence="5">
    <location>
        <position position="125"/>
    </location>
    <ligand>
        <name>NAD(+)</name>
        <dbReference type="ChEBI" id="CHEBI:57540"/>
    </ligand>
</feature>
<dbReference type="PRINTS" id="PR00078">
    <property type="entry name" value="G3PDHDRGNASE"/>
</dbReference>
<dbReference type="GO" id="GO:0006006">
    <property type="term" value="P:glucose metabolic process"/>
    <property type="evidence" value="ECO:0007669"/>
    <property type="project" value="InterPro"/>
</dbReference>
<evidence type="ECO:0000313" key="10">
    <source>
        <dbReference type="EMBL" id="OGE85078.1"/>
    </source>
</evidence>
<feature type="binding site" evidence="5">
    <location>
        <begin position="17"/>
        <end position="18"/>
    </location>
    <ligand>
        <name>NAD(+)</name>
        <dbReference type="ChEBI" id="CHEBI:57540"/>
    </ligand>
</feature>
<feature type="site" description="Activates thiol group during catalysis" evidence="6">
    <location>
        <position position="183"/>
    </location>
</feature>
<dbReference type="GO" id="GO:0016620">
    <property type="term" value="F:oxidoreductase activity, acting on the aldehyde or oxo group of donors, NAD or NADP as acceptor"/>
    <property type="evidence" value="ECO:0007669"/>
    <property type="project" value="InterPro"/>
</dbReference>
<feature type="binding site" evidence="4">
    <location>
        <begin position="219"/>
        <end position="220"/>
    </location>
    <ligand>
        <name>D-glyceraldehyde 3-phosphate</name>
        <dbReference type="ChEBI" id="CHEBI:59776"/>
    </ligand>
</feature>
<evidence type="ECO:0000256" key="1">
    <source>
        <dbReference type="ARBA" id="ARBA00007406"/>
    </source>
</evidence>
<dbReference type="EC" id="1.2.1.-" evidence="8"/>
<evidence type="ECO:0000256" key="5">
    <source>
        <dbReference type="PIRSR" id="PIRSR000149-3"/>
    </source>
</evidence>
<keyword evidence="5" id="KW-0520">NAD</keyword>
<keyword evidence="2 8" id="KW-0560">Oxidoreductase</keyword>
<evidence type="ECO:0000256" key="3">
    <source>
        <dbReference type="PIRSR" id="PIRSR000149-1"/>
    </source>
</evidence>
<dbReference type="CDD" id="cd05214">
    <property type="entry name" value="GAPDH_I_N"/>
    <property type="match status" value="1"/>
</dbReference>
<feature type="binding site" evidence="5">
    <location>
        <position position="39"/>
    </location>
    <ligand>
        <name>NAD(+)</name>
        <dbReference type="ChEBI" id="CHEBI:57540"/>
    </ligand>
</feature>
<evidence type="ECO:0000256" key="4">
    <source>
        <dbReference type="PIRSR" id="PIRSR000149-2"/>
    </source>
</evidence>
<dbReference type="Pfam" id="PF00044">
    <property type="entry name" value="Gp_dh_N"/>
    <property type="match status" value="1"/>
</dbReference>
<dbReference type="InterPro" id="IPR020829">
    <property type="entry name" value="GlycerAld_3-P_DH_cat"/>
</dbReference>
<dbReference type="InterPro" id="IPR036291">
    <property type="entry name" value="NAD(P)-bd_dom_sf"/>
</dbReference>
<evidence type="ECO:0000256" key="6">
    <source>
        <dbReference type="PIRSR" id="PIRSR000149-4"/>
    </source>
</evidence>
<feature type="active site" description="Nucleophile" evidence="3">
    <location>
        <position position="156"/>
    </location>
</feature>
<proteinExistence type="inferred from homology"/>
<dbReference type="PROSITE" id="PS00071">
    <property type="entry name" value="GAPDH"/>
    <property type="match status" value="1"/>
</dbReference>
<feature type="domain" description="Glyceraldehyde 3-phosphate dehydrogenase NAD(P) binding" evidence="9">
    <location>
        <begin position="8"/>
        <end position="156"/>
    </location>
</feature>
<evidence type="ECO:0000256" key="2">
    <source>
        <dbReference type="ARBA" id="ARBA00023002"/>
    </source>
</evidence>
<dbReference type="InterPro" id="IPR020831">
    <property type="entry name" value="GlycerAld/Erythrose_P_DH"/>
</dbReference>
<evidence type="ECO:0000313" key="11">
    <source>
        <dbReference type="Proteomes" id="UP000176786"/>
    </source>
</evidence>
<dbReference type="GO" id="GO:0050661">
    <property type="term" value="F:NADP binding"/>
    <property type="evidence" value="ECO:0007669"/>
    <property type="project" value="InterPro"/>
</dbReference>
<dbReference type="PIRSF" id="PIRSF000149">
    <property type="entry name" value="GAP_DH"/>
    <property type="match status" value="1"/>
</dbReference>
<keyword evidence="5" id="KW-0547">Nucleotide-binding</keyword>
<dbReference type="CDD" id="cd18126">
    <property type="entry name" value="GAPDH_I_C"/>
    <property type="match status" value="1"/>
</dbReference>
<dbReference type="FunFam" id="3.30.360.10:FF:000002">
    <property type="entry name" value="Glyceraldehyde-3-phosphate dehydrogenase"/>
    <property type="match status" value="1"/>
</dbReference>
<dbReference type="Pfam" id="PF02800">
    <property type="entry name" value="Gp_dh_C"/>
    <property type="match status" value="1"/>
</dbReference>
<dbReference type="AlphaFoldDB" id="A0A1F5P579"/>
<feature type="binding site" evidence="4">
    <location>
        <begin position="155"/>
        <end position="157"/>
    </location>
    <ligand>
        <name>D-glyceraldehyde 3-phosphate</name>
        <dbReference type="ChEBI" id="CHEBI:59776"/>
    </ligand>
</feature>
<reference evidence="10 11" key="1">
    <citation type="journal article" date="2016" name="Nat. Commun.">
        <title>Thousands of microbial genomes shed light on interconnected biogeochemical processes in an aquifer system.</title>
        <authorList>
            <person name="Anantharaman K."/>
            <person name="Brown C.T."/>
            <person name="Hug L.A."/>
            <person name="Sharon I."/>
            <person name="Castelle C.J."/>
            <person name="Probst A.J."/>
            <person name="Thomas B.C."/>
            <person name="Singh A."/>
            <person name="Wilkins M.J."/>
            <person name="Karaoz U."/>
            <person name="Brodie E.L."/>
            <person name="Williams K.H."/>
            <person name="Hubbard S.S."/>
            <person name="Banfield J.F."/>
        </authorList>
    </citation>
    <scope>NUCLEOTIDE SEQUENCE [LARGE SCALE GENOMIC DNA]</scope>
</reference>
<dbReference type="STRING" id="1817832.A3J48_02795"/>
<organism evidence="10 11">
    <name type="scientific">Candidatus Doudnabacteria bacterium RIFCSPHIGHO2_02_FULL_46_11</name>
    <dbReference type="NCBI Taxonomy" id="1817832"/>
    <lineage>
        <taxon>Bacteria</taxon>
        <taxon>Candidatus Doudnaibacteriota</taxon>
    </lineage>
</organism>
<dbReference type="SUPFAM" id="SSF51735">
    <property type="entry name" value="NAD(P)-binding Rossmann-fold domains"/>
    <property type="match status" value="1"/>
</dbReference>
<dbReference type="InterPro" id="IPR020830">
    <property type="entry name" value="GlycerAld_3-P_DH_AS"/>
</dbReference>
<feature type="binding site" evidence="5">
    <location>
        <position position="325"/>
    </location>
    <ligand>
        <name>NAD(+)</name>
        <dbReference type="ChEBI" id="CHEBI:57540"/>
    </ligand>
</feature>
<dbReference type="PANTHER" id="PTHR43148">
    <property type="entry name" value="GLYCERALDEHYDE-3-PHOSPHATE DEHYDROGENASE 2"/>
    <property type="match status" value="1"/>
</dbReference>
<sequence length="346" mass="37328">MNENNNKIRVAINGFGRIGRTAFKAGFHSEELEFVAVNDLATPEALAALVKYDTNYGRLDREVSHDEHNIIVDGKKIMVLSEKDPGLLPWKDLNIDVVIESTGRFVKDGAAKAHIEAGAKRVILSAPAKGGGIKTFILGVNYDNYKGEDVISNASCTTNCISPVIHVLHTVFGVQKAFMSTVHSITAEQALVDAAPPAEHSDDLRRGRSAGQNIVPTTTGAAISTTEAIPELEGVFDGIAFRVPTPVGSISNITALLKKPVTKEEVNQAFIDAAKQPFYKGILEVNVDPIVSSDIKGSTASAIVDLPFTKVVGGDLVNVLAWYDNEWGYSHRLIEEVIKIGQSLRK</sequence>
<dbReference type="Gene3D" id="3.40.50.720">
    <property type="entry name" value="NAD(P)-binding Rossmann-like Domain"/>
    <property type="match status" value="1"/>
</dbReference>